<organism evidence="9 10">
    <name type="scientific">Vavraia culicis (isolate floridensis)</name>
    <name type="common">Microsporidian parasite</name>
    <dbReference type="NCBI Taxonomy" id="948595"/>
    <lineage>
        <taxon>Eukaryota</taxon>
        <taxon>Fungi</taxon>
        <taxon>Fungi incertae sedis</taxon>
        <taxon>Microsporidia</taxon>
        <taxon>Pleistophoridae</taxon>
        <taxon>Vavraia</taxon>
    </lineage>
</organism>
<dbReference type="PROSITE" id="PS00678">
    <property type="entry name" value="WD_REPEATS_1"/>
    <property type="match status" value="1"/>
</dbReference>
<evidence type="ECO:0000313" key="10">
    <source>
        <dbReference type="Proteomes" id="UP000011081"/>
    </source>
</evidence>
<keyword evidence="3" id="KW-0132">Cell division</keyword>
<keyword evidence="10" id="KW-1185">Reference proteome</keyword>
<dbReference type="Gene3D" id="2.130.10.10">
    <property type="entry name" value="YVTN repeat-like/Quinoprotein amine dehydrogenase"/>
    <property type="match status" value="1"/>
</dbReference>
<dbReference type="GeneID" id="19879362"/>
<evidence type="ECO:0000256" key="5">
    <source>
        <dbReference type="ARBA" id="ARBA00022776"/>
    </source>
</evidence>
<dbReference type="FunCoup" id="L2GTU5">
    <property type="interactions" value="215"/>
</dbReference>
<dbReference type="GO" id="GO:0005680">
    <property type="term" value="C:anaphase-promoting complex"/>
    <property type="evidence" value="ECO:0007669"/>
    <property type="project" value="TreeGrafter"/>
</dbReference>
<dbReference type="HOGENOM" id="CLU_014831_1_0_1"/>
<dbReference type="InterPro" id="IPR001680">
    <property type="entry name" value="WD40_rpt"/>
</dbReference>
<dbReference type="AlphaFoldDB" id="L2GTU5"/>
<feature type="repeat" description="WD" evidence="7">
    <location>
        <begin position="239"/>
        <end position="283"/>
    </location>
</feature>
<dbReference type="InterPro" id="IPR056150">
    <property type="entry name" value="WD40_CDC20-Fz"/>
</dbReference>
<keyword evidence="4" id="KW-0677">Repeat</keyword>
<dbReference type="PANTHER" id="PTHR19918:SF8">
    <property type="entry name" value="FI02843P"/>
    <property type="match status" value="1"/>
</dbReference>
<dbReference type="PROSITE" id="PS50082">
    <property type="entry name" value="WD_REPEATS_2"/>
    <property type="match status" value="3"/>
</dbReference>
<dbReference type="GO" id="GO:0010997">
    <property type="term" value="F:anaphase-promoting complex binding"/>
    <property type="evidence" value="ECO:0007669"/>
    <property type="project" value="InterPro"/>
</dbReference>
<dbReference type="GO" id="GO:0051301">
    <property type="term" value="P:cell division"/>
    <property type="evidence" value="ECO:0007669"/>
    <property type="project" value="UniProtKB-KW"/>
</dbReference>
<evidence type="ECO:0000256" key="1">
    <source>
        <dbReference type="ARBA" id="ARBA00006445"/>
    </source>
</evidence>
<keyword evidence="5" id="KW-0498">Mitosis</keyword>
<dbReference type="GO" id="GO:1905786">
    <property type="term" value="P:positive regulation of anaphase-promoting complex-dependent catabolic process"/>
    <property type="evidence" value="ECO:0007669"/>
    <property type="project" value="TreeGrafter"/>
</dbReference>
<reference evidence="10" key="1">
    <citation type="submission" date="2011-03" db="EMBL/GenBank/DDBJ databases">
        <title>The genome sequence of Vavraia culicis strain floridensis.</title>
        <authorList>
            <consortium name="The Broad Institute Genome Sequencing Platform"/>
            <person name="Cuomo C."/>
            <person name="Becnel J."/>
            <person name="Sanscrainte N."/>
            <person name="Young S.K."/>
            <person name="Zeng Q."/>
            <person name="Gargeya S."/>
            <person name="Fitzgerald M."/>
            <person name="Haas B."/>
            <person name="Abouelleil A."/>
            <person name="Alvarado L."/>
            <person name="Arachchi H.M."/>
            <person name="Berlin A."/>
            <person name="Chapman S.B."/>
            <person name="Gearin G."/>
            <person name="Goldberg J."/>
            <person name="Griggs A."/>
            <person name="Gujja S."/>
            <person name="Hansen M."/>
            <person name="Heiman D."/>
            <person name="Howarth C."/>
            <person name="Larimer J."/>
            <person name="Lui A."/>
            <person name="MacDonald P.J.P."/>
            <person name="McCowen C."/>
            <person name="Montmayeur A."/>
            <person name="Murphy C."/>
            <person name="Neiman D."/>
            <person name="Pearson M."/>
            <person name="Priest M."/>
            <person name="Roberts A."/>
            <person name="Saif S."/>
            <person name="Shea T."/>
            <person name="Sisk P."/>
            <person name="Stolte C."/>
            <person name="Sykes S."/>
            <person name="Wortman J."/>
            <person name="Nusbaum C."/>
            <person name="Birren B."/>
        </authorList>
    </citation>
    <scope>NUCLEOTIDE SEQUENCE [LARGE SCALE GENOMIC DNA]</scope>
    <source>
        <strain evidence="10">floridensis</strain>
    </source>
</reference>
<proteinExistence type="inferred from homology"/>
<feature type="repeat" description="WD" evidence="7">
    <location>
        <begin position="327"/>
        <end position="368"/>
    </location>
</feature>
<dbReference type="Pfam" id="PF24807">
    <property type="entry name" value="WD40_CDC20-Fz"/>
    <property type="match status" value="1"/>
</dbReference>
<feature type="domain" description="CDC20/Fizzy WD40" evidence="8">
    <location>
        <begin position="72"/>
        <end position="358"/>
    </location>
</feature>
<evidence type="ECO:0000256" key="2">
    <source>
        <dbReference type="ARBA" id="ARBA00022574"/>
    </source>
</evidence>
<name>L2GTU5_VAVCU</name>
<evidence type="ECO:0000256" key="7">
    <source>
        <dbReference type="PROSITE-ProRule" id="PRU00221"/>
    </source>
</evidence>
<accession>L2GTU5</accession>
<dbReference type="GO" id="GO:0031145">
    <property type="term" value="P:anaphase-promoting complex-dependent catabolic process"/>
    <property type="evidence" value="ECO:0007669"/>
    <property type="project" value="TreeGrafter"/>
</dbReference>
<dbReference type="OrthoDB" id="10263272at2759"/>
<dbReference type="EMBL" id="GL877426">
    <property type="protein sequence ID" value="ELA47039.1"/>
    <property type="molecule type" value="Genomic_DNA"/>
</dbReference>
<dbReference type="STRING" id="948595.L2GTU5"/>
<sequence length="377" mass="42831">MKTINLDNIFSTEPRYKRLSRKNSQNKTVYNDRYTKKFGFMDKIIASTQIITEPRYKRLETRKVDTSPFRILDAPGVYDDYYLNILDWSSNNYISICLAEEIYLYDVANKDVINLATFKSGVYASSLRSNGNVLAAGISNGDIIFYDVEKCKLMGKRSFHQTRVTSLDWNGNVLSSGSRTGLISNIDLRDNKEISKFKFHTQEVCGLKWSNSKRYLASGANDNCINIWQLGSNSPRYTLNGHSSAVKALDWCPWRVSILASGGGSKDKTVRFWDIETGTCESSVEMSSQVCGIHFLARYKEMVTAHGYSENDICLWKVSNFKKICSFGKHDNRVLYTVLSPDQTIVASLAADENLKFWRILDRTDVSTPIVESVSIR</sequence>
<dbReference type="SMART" id="SM00320">
    <property type="entry name" value="WD40"/>
    <property type="match status" value="5"/>
</dbReference>
<dbReference type="RefSeq" id="XP_008074504.1">
    <property type="nucleotide sequence ID" value="XM_008076313.1"/>
</dbReference>
<evidence type="ECO:0000256" key="6">
    <source>
        <dbReference type="ARBA" id="ARBA00023306"/>
    </source>
</evidence>
<dbReference type="Proteomes" id="UP000011081">
    <property type="component" value="Unassembled WGS sequence"/>
</dbReference>
<dbReference type="InterPro" id="IPR019775">
    <property type="entry name" value="WD40_repeat_CS"/>
</dbReference>
<keyword evidence="6" id="KW-0131">Cell cycle</keyword>
<dbReference type="InterPro" id="IPR033010">
    <property type="entry name" value="Cdc20/Fizzy"/>
</dbReference>
<gene>
    <name evidence="9" type="ORF">VCUG_01484</name>
</gene>
<dbReference type="VEuPathDB" id="MicrosporidiaDB:VCUG_01484"/>
<protein>
    <recommendedName>
        <fullName evidence="8">CDC20/Fizzy WD40 domain-containing protein</fullName>
    </recommendedName>
</protein>
<dbReference type="InParanoid" id="L2GTU5"/>
<dbReference type="PROSITE" id="PS50294">
    <property type="entry name" value="WD_REPEATS_REGION"/>
    <property type="match status" value="1"/>
</dbReference>
<feature type="repeat" description="WD" evidence="7">
    <location>
        <begin position="197"/>
        <end position="238"/>
    </location>
</feature>
<evidence type="ECO:0000256" key="3">
    <source>
        <dbReference type="ARBA" id="ARBA00022618"/>
    </source>
</evidence>
<keyword evidence="2 7" id="KW-0853">WD repeat</keyword>
<dbReference type="InterPro" id="IPR011047">
    <property type="entry name" value="Quinoprotein_ADH-like_sf"/>
</dbReference>
<comment type="similarity">
    <text evidence="1">Belongs to the WD repeat CDC20/Fizzy family.</text>
</comment>
<dbReference type="InterPro" id="IPR015943">
    <property type="entry name" value="WD40/YVTN_repeat-like_dom_sf"/>
</dbReference>
<dbReference type="PANTHER" id="PTHR19918">
    <property type="entry name" value="CELL DIVISION CYCLE 20 CDC20 FIZZY -RELATED"/>
    <property type="match status" value="1"/>
</dbReference>
<evidence type="ECO:0000313" key="9">
    <source>
        <dbReference type="EMBL" id="ELA47039.1"/>
    </source>
</evidence>
<dbReference type="SUPFAM" id="SSF50998">
    <property type="entry name" value="Quinoprotein alcohol dehydrogenase-like"/>
    <property type="match status" value="1"/>
</dbReference>
<evidence type="ECO:0000259" key="8">
    <source>
        <dbReference type="Pfam" id="PF24807"/>
    </source>
</evidence>
<dbReference type="GO" id="GO:1990757">
    <property type="term" value="F:ubiquitin ligase activator activity"/>
    <property type="evidence" value="ECO:0007669"/>
    <property type="project" value="TreeGrafter"/>
</dbReference>
<evidence type="ECO:0000256" key="4">
    <source>
        <dbReference type="ARBA" id="ARBA00022737"/>
    </source>
</evidence>
<dbReference type="OMA" id="GKHDNRV"/>